<organism evidence="1 2">
    <name type="scientific">Bacteroides luti</name>
    <dbReference type="NCBI Taxonomy" id="1297750"/>
    <lineage>
        <taxon>Bacteria</taxon>
        <taxon>Pseudomonadati</taxon>
        <taxon>Bacteroidota</taxon>
        <taxon>Bacteroidia</taxon>
        <taxon>Bacteroidales</taxon>
        <taxon>Bacteroidaceae</taxon>
        <taxon>Bacteroides</taxon>
    </lineage>
</organism>
<accession>A0A1M4VJK7</accession>
<dbReference type="Proteomes" id="UP000184509">
    <property type="component" value="Unassembled WGS sequence"/>
</dbReference>
<evidence type="ECO:0000313" key="2">
    <source>
        <dbReference type="Proteomes" id="UP000184509"/>
    </source>
</evidence>
<evidence type="ECO:0000313" key="1">
    <source>
        <dbReference type="EMBL" id="SHE69159.1"/>
    </source>
</evidence>
<dbReference type="RefSeq" id="WP_073399142.1">
    <property type="nucleotide sequence ID" value="NZ_FQTV01000002.1"/>
</dbReference>
<dbReference type="EMBL" id="FQTV01000002">
    <property type="protein sequence ID" value="SHE69159.1"/>
    <property type="molecule type" value="Genomic_DNA"/>
</dbReference>
<keyword evidence="2" id="KW-1185">Reference proteome</keyword>
<proteinExistence type="predicted"/>
<gene>
    <name evidence="1" type="ORF">SAMN05444405_102306</name>
</gene>
<sequence length="85" mass="9223">MDALEFYKSLNAEERKAYAKIKNGLSSLDKEEMVAFECAINMGHSINPDNGSQRNPETGVSVAVESYIKGKTEEGKGALGGKQLK</sequence>
<dbReference type="STRING" id="1297750.SAMN05444405_102306"/>
<name>A0A1M4VJK7_9BACE</name>
<dbReference type="AlphaFoldDB" id="A0A1M4VJK7"/>
<protein>
    <submittedName>
        <fullName evidence="1">Uncharacterized protein</fullName>
    </submittedName>
</protein>
<reference evidence="1 2" key="1">
    <citation type="submission" date="2016-11" db="EMBL/GenBank/DDBJ databases">
        <authorList>
            <person name="Jaros S."/>
            <person name="Januszkiewicz K."/>
            <person name="Wedrychowicz H."/>
        </authorList>
    </citation>
    <scope>NUCLEOTIDE SEQUENCE [LARGE SCALE GENOMIC DNA]</scope>
    <source>
        <strain evidence="1 2">DSM 26991</strain>
    </source>
</reference>